<comment type="caution">
    <text evidence="12">The sequence shown here is derived from an EMBL/GenBank/DDBJ whole genome shotgun (WGS) entry which is preliminary data.</text>
</comment>
<proteinExistence type="inferred from homology"/>
<dbReference type="GO" id="GO:0006426">
    <property type="term" value="P:glycyl-tRNA aminoacylation"/>
    <property type="evidence" value="ECO:0007669"/>
    <property type="project" value="UniProtKB-UniRule"/>
</dbReference>
<evidence type="ECO:0000256" key="3">
    <source>
        <dbReference type="ARBA" id="ARBA00022490"/>
    </source>
</evidence>
<evidence type="ECO:0000256" key="4">
    <source>
        <dbReference type="ARBA" id="ARBA00022598"/>
    </source>
</evidence>
<keyword evidence="3 10" id="KW-0963">Cytoplasm</keyword>
<comment type="catalytic activity">
    <reaction evidence="9 10">
        <text>tRNA(Gly) + glycine + ATP = glycyl-tRNA(Gly) + AMP + diphosphate</text>
        <dbReference type="Rhea" id="RHEA:16013"/>
        <dbReference type="Rhea" id="RHEA-COMP:9664"/>
        <dbReference type="Rhea" id="RHEA-COMP:9683"/>
        <dbReference type="ChEBI" id="CHEBI:30616"/>
        <dbReference type="ChEBI" id="CHEBI:33019"/>
        <dbReference type="ChEBI" id="CHEBI:57305"/>
        <dbReference type="ChEBI" id="CHEBI:78442"/>
        <dbReference type="ChEBI" id="CHEBI:78522"/>
        <dbReference type="ChEBI" id="CHEBI:456215"/>
        <dbReference type="EC" id="6.1.1.14"/>
    </reaction>
</comment>
<protein>
    <recommendedName>
        <fullName evidence="10">Glycine--tRNA ligase beta subunit</fullName>
        <ecNumber evidence="10">6.1.1.14</ecNumber>
    </recommendedName>
    <alternativeName>
        <fullName evidence="10">Glycyl-tRNA synthetase beta subunit</fullName>
        <shortName evidence="10">GlyRS</shortName>
    </alternativeName>
</protein>
<dbReference type="GO" id="GO:0004814">
    <property type="term" value="F:arginine-tRNA ligase activity"/>
    <property type="evidence" value="ECO:0007669"/>
    <property type="project" value="InterPro"/>
</dbReference>
<name>A0AAE3TG13_9BACT</name>
<dbReference type="PRINTS" id="PR01045">
    <property type="entry name" value="TRNASYNTHGB"/>
</dbReference>
<reference evidence="12" key="1">
    <citation type="submission" date="2022-11" db="EMBL/GenBank/DDBJ databases">
        <title>Candidatus Alkanophaga archaea from heated hydrothermal vent sediment oxidize petroleum alkanes.</title>
        <authorList>
            <person name="Zehnle H."/>
            <person name="Laso-Perez R."/>
            <person name="Lipp J."/>
            <person name="Teske A."/>
            <person name="Wegener G."/>
        </authorList>
    </citation>
    <scope>NUCLEOTIDE SEQUENCE</scope>
    <source>
        <strain evidence="12">MCA70</strain>
    </source>
</reference>
<comment type="similarity">
    <text evidence="2 10">Belongs to the class-II aminoacyl-tRNA synthetase family.</text>
</comment>
<dbReference type="GO" id="GO:0005829">
    <property type="term" value="C:cytosol"/>
    <property type="evidence" value="ECO:0007669"/>
    <property type="project" value="TreeGrafter"/>
</dbReference>
<evidence type="ECO:0000259" key="11">
    <source>
        <dbReference type="Pfam" id="PF05746"/>
    </source>
</evidence>
<dbReference type="PANTHER" id="PTHR30075">
    <property type="entry name" value="GLYCYL-TRNA SYNTHETASE"/>
    <property type="match status" value="1"/>
</dbReference>
<keyword evidence="5 10" id="KW-0547">Nucleotide-binding</keyword>
<dbReference type="HAMAP" id="MF_00255">
    <property type="entry name" value="Gly_tRNA_synth_beta"/>
    <property type="match status" value="1"/>
</dbReference>
<keyword evidence="6 10" id="KW-0067">ATP-binding</keyword>
<keyword evidence="8 10" id="KW-0030">Aminoacyl-tRNA synthetase</keyword>
<gene>
    <name evidence="10" type="primary">glyS</name>
    <name evidence="12" type="ORF">OD816_001169</name>
</gene>
<evidence type="ECO:0000256" key="5">
    <source>
        <dbReference type="ARBA" id="ARBA00022741"/>
    </source>
</evidence>
<dbReference type="AlphaFoldDB" id="A0AAE3TG13"/>
<dbReference type="Proteomes" id="UP001144110">
    <property type="component" value="Unassembled WGS sequence"/>
</dbReference>
<dbReference type="SUPFAM" id="SSF109604">
    <property type="entry name" value="HD-domain/PDEase-like"/>
    <property type="match status" value="1"/>
</dbReference>
<comment type="subcellular location">
    <subcellularLocation>
        <location evidence="1 10">Cytoplasm</location>
    </subcellularLocation>
</comment>
<dbReference type="InterPro" id="IPR008909">
    <property type="entry name" value="DALR_anticod-bd"/>
</dbReference>
<dbReference type="GO" id="GO:0004820">
    <property type="term" value="F:glycine-tRNA ligase activity"/>
    <property type="evidence" value="ECO:0007669"/>
    <property type="project" value="UniProtKB-UniRule"/>
</dbReference>
<evidence type="ECO:0000256" key="6">
    <source>
        <dbReference type="ARBA" id="ARBA00022840"/>
    </source>
</evidence>
<comment type="subunit">
    <text evidence="10">Tetramer of two alpha and two beta subunits.</text>
</comment>
<evidence type="ECO:0000256" key="7">
    <source>
        <dbReference type="ARBA" id="ARBA00022917"/>
    </source>
</evidence>
<dbReference type="PROSITE" id="PS50861">
    <property type="entry name" value="AA_TRNA_LIGASE_II_GLYAB"/>
    <property type="match status" value="1"/>
</dbReference>
<evidence type="ECO:0000313" key="13">
    <source>
        <dbReference type="Proteomes" id="UP001144110"/>
    </source>
</evidence>
<dbReference type="InterPro" id="IPR006194">
    <property type="entry name" value="Gly-tRNA-synth_heterodimer"/>
</dbReference>
<evidence type="ECO:0000256" key="9">
    <source>
        <dbReference type="ARBA" id="ARBA00047937"/>
    </source>
</evidence>
<feature type="domain" description="DALR anticodon binding" evidence="11">
    <location>
        <begin position="584"/>
        <end position="677"/>
    </location>
</feature>
<dbReference type="Pfam" id="PF05746">
    <property type="entry name" value="DALR_1"/>
    <property type="match status" value="1"/>
</dbReference>
<evidence type="ECO:0000256" key="10">
    <source>
        <dbReference type="HAMAP-Rule" id="MF_00255"/>
    </source>
</evidence>
<sequence length="690" mass="80079">MGKNLLWEIGTEELPARFIIPALKSLKEVAEKKLKENQLTFEEVKTAGTLRRIVLFVKNLSEKQEEKEEEILGPSIKIGLDKKGNYTQAVIGFAKKFGVSPEDLVIKNTEKGEYFCLKRIIPGKKTVELLPHIILNILKNIYFPKSMRWGSYDIRFARPIRWMLCLYGKEIIPLNIANVETSDLTKGHRFLSEKPIKISEADWNIYEETLEKNYVIVDPDKRIRKTKEEILKISERIGNPDIEENLLKENANLVEYPFPIIGEFSKEFLKLPEPLIVTALKEHQRYICIKDQNGKLINYFVAINNNFPKNPEILKKGHEKVTKARLEDAKFYFEKDLKEPLEKKVEKLKGIVYHIKCGTLWDKTQRLIKLGQYLAQKINSQIDLEKVKKACFYAKADFASEVVKEFTSLQGVMGSIYANYFGEKDIARALYEQYLPYPQDESLPQTQEGLVLSLADKIDHISSLFASGEKPTGEADPYGLRRSAYGVIKILIGEKIFLSIEDTVNYNLEIIRQQGYLRERDILSEILKFFRKRLEGEFSNIVSNKLLVGVVINLPLDPFDLFLRIKALEEFQSREDFIDLITGFKRVAQILKGVEIDKLNNLNPALLEEKEEKELYSKIVELSPKLKDFLVNREYIQYLEMLLEFKELIDRFFDNVFVMVENKEIRENRLKLLAEISFLFNSFGDLAVLI</sequence>
<dbReference type="EMBL" id="JAPHEG010000005">
    <property type="protein sequence ID" value="MDF2953924.1"/>
    <property type="molecule type" value="Genomic_DNA"/>
</dbReference>
<dbReference type="NCBIfam" id="TIGR00211">
    <property type="entry name" value="glyS"/>
    <property type="match status" value="1"/>
</dbReference>
<dbReference type="Pfam" id="PF02092">
    <property type="entry name" value="tRNA_synt_2f"/>
    <property type="match status" value="1"/>
</dbReference>
<evidence type="ECO:0000256" key="1">
    <source>
        <dbReference type="ARBA" id="ARBA00004496"/>
    </source>
</evidence>
<organism evidence="12 13">
    <name type="scientific">Candidatus Thermodesulfobacterium syntrophicum</name>
    <dbReference type="NCBI Taxonomy" id="3060442"/>
    <lineage>
        <taxon>Bacteria</taxon>
        <taxon>Pseudomonadati</taxon>
        <taxon>Thermodesulfobacteriota</taxon>
        <taxon>Thermodesulfobacteria</taxon>
        <taxon>Thermodesulfobacteriales</taxon>
        <taxon>Thermodesulfobacteriaceae</taxon>
        <taxon>Thermodesulfobacterium</taxon>
    </lineage>
</organism>
<dbReference type="PANTHER" id="PTHR30075:SF2">
    <property type="entry name" value="GLYCINE--TRNA LIGASE, CHLOROPLASTIC_MITOCHONDRIAL 2"/>
    <property type="match status" value="1"/>
</dbReference>
<keyword evidence="4 10" id="KW-0436">Ligase</keyword>
<accession>A0AAE3TG13</accession>
<evidence type="ECO:0000256" key="8">
    <source>
        <dbReference type="ARBA" id="ARBA00023146"/>
    </source>
</evidence>
<dbReference type="GO" id="GO:0006420">
    <property type="term" value="P:arginyl-tRNA aminoacylation"/>
    <property type="evidence" value="ECO:0007669"/>
    <property type="project" value="InterPro"/>
</dbReference>
<dbReference type="InterPro" id="IPR015944">
    <property type="entry name" value="Gly-tRNA-synth_bsu"/>
</dbReference>
<keyword evidence="7 10" id="KW-0648">Protein biosynthesis</keyword>
<evidence type="ECO:0000313" key="12">
    <source>
        <dbReference type="EMBL" id="MDF2953924.1"/>
    </source>
</evidence>
<dbReference type="EC" id="6.1.1.14" evidence="10"/>
<dbReference type="GO" id="GO:0005524">
    <property type="term" value="F:ATP binding"/>
    <property type="evidence" value="ECO:0007669"/>
    <property type="project" value="UniProtKB-UniRule"/>
</dbReference>
<evidence type="ECO:0000256" key="2">
    <source>
        <dbReference type="ARBA" id="ARBA00008226"/>
    </source>
</evidence>